<dbReference type="InterPro" id="IPR051606">
    <property type="entry name" value="Polyketide_Oxido-like"/>
</dbReference>
<dbReference type="Proteomes" id="UP000515297">
    <property type="component" value="Plasmid plas1"/>
</dbReference>
<dbReference type="GO" id="GO:0042602">
    <property type="term" value="F:riboflavin reductase (NADPH) activity"/>
    <property type="evidence" value="ECO:0007669"/>
    <property type="project" value="TreeGrafter"/>
</dbReference>
<dbReference type="InterPro" id="IPR016040">
    <property type="entry name" value="NAD(P)-bd_dom"/>
</dbReference>
<dbReference type="GO" id="GO:0004074">
    <property type="term" value="F:biliverdin reductase [NAD(P)H] activity"/>
    <property type="evidence" value="ECO:0007669"/>
    <property type="project" value="TreeGrafter"/>
</dbReference>
<dbReference type="Pfam" id="PF13460">
    <property type="entry name" value="NAD_binding_10"/>
    <property type="match status" value="1"/>
</dbReference>
<evidence type="ECO:0000259" key="1">
    <source>
        <dbReference type="Pfam" id="PF13460"/>
    </source>
</evidence>
<gene>
    <name evidence="2" type="ORF">A9D14_17960</name>
    <name evidence="3" type="ORF">H4O24_17875</name>
</gene>
<evidence type="ECO:0000313" key="4">
    <source>
        <dbReference type="Proteomes" id="UP000195807"/>
    </source>
</evidence>
<dbReference type="PANTHER" id="PTHR43355:SF2">
    <property type="entry name" value="FLAVIN REDUCTASE (NADPH)"/>
    <property type="match status" value="1"/>
</dbReference>
<dbReference type="Gene3D" id="3.40.50.720">
    <property type="entry name" value="NAD(P)-binding Rossmann-like Domain"/>
    <property type="match status" value="1"/>
</dbReference>
<dbReference type="EMBL" id="CP019604">
    <property type="protein sequence ID" value="ARU18247.1"/>
    <property type="molecule type" value="Genomic_DNA"/>
</dbReference>
<dbReference type="RefSeq" id="WP_066850779.1">
    <property type="nucleotide sequence ID" value="NZ_CP019604.1"/>
</dbReference>
<sequence>MTDNLTLAVFGAGGKTGTLLLEQAKRRGHHVRGLEHHLPDPAKRIEGADYIQCDVLEDDLADAIRGCDAVISTLGVSFTPSTAIDPPPLYTEGTRRILEAMRRADIDRIAVISAAFVDQQPGMPSWFRLTVVPALANILEHMRVMEGMLEAEQGLRWTAARPGWLINLPYSGEARVKARTLSADCFRCRHADLAALLLDSVVSGRWINEKPAIGKPEADDLEGLLALREELESLFASSSR</sequence>
<organism evidence="2 4">
    <name type="scientific">Croceicoccus marinus</name>
    <dbReference type="NCBI Taxonomy" id="450378"/>
    <lineage>
        <taxon>Bacteria</taxon>
        <taxon>Pseudomonadati</taxon>
        <taxon>Pseudomonadota</taxon>
        <taxon>Alphaproteobacteria</taxon>
        <taxon>Sphingomonadales</taxon>
        <taxon>Erythrobacteraceae</taxon>
        <taxon>Croceicoccus</taxon>
    </lineage>
</organism>
<keyword evidence="2" id="KW-0614">Plasmid</keyword>
<evidence type="ECO:0000313" key="5">
    <source>
        <dbReference type="Proteomes" id="UP000515297"/>
    </source>
</evidence>
<dbReference type="InterPro" id="IPR036291">
    <property type="entry name" value="NAD(P)-bd_dom_sf"/>
</dbReference>
<keyword evidence="4" id="KW-1185">Reference proteome</keyword>
<accession>A0A217EYP5</accession>
<proteinExistence type="predicted"/>
<dbReference type="SUPFAM" id="SSF51735">
    <property type="entry name" value="NAD(P)-binding Rossmann-fold domains"/>
    <property type="match status" value="1"/>
</dbReference>
<reference evidence="3 5" key="2">
    <citation type="submission" date="2020-08" db="EMBL/GenBank/DDBJ databases">
        <authorList>
            <person name="Liu G."/>
            <person name="Sun C."/>
        </authorList>
    </citation>
    <scope>NUCLEOTIDE SEQUENCE [LARGE SCALE GENOMIC DNA]</scope>
    <source>
        <strain evidence="3 5">OT19</strain>
        <plasmid evidence="3 5">plas1</plasmid>
    </source>
</reference>
<geneLocation type="plasmid" evidence="4">
    <name>pcme4a9ii</name>
</geneLocation>
<dbReference type="STRING" id="450378.GCA_001661675_03608"/>
<dbReference type="EMBL" id="CP060053">
    <property type="protein sequence ID" value="QNE06925.1"/>
    <property type="molecule type" value="Genomic_DNA"/>
</dbReference>
<dbReference type="PANTHER" id="PTHR43355">
    <property type="entry name" value="FLAVIN REDUCTASE (NADPH)"/>
    <property type="match status" value="1"/>
</dbReference>
<protein>
    <submittedName>
        <fullName evidence="3">NAD(P)H-binding protein</fullName>
    </submittedName>
</protein>
<feature type="domain" description="NAD(P)-binding" evidence="1">
    <location>
        <begin position="11"/>
        <end position="201"/>
    </location>
</feature>
<dbReference type="KEGG" id="cman:A9D14_17960"/>
<geneLocation type="plasmid" evidence="3 5">
    <name>plas1</name>
</geneLocation>
<name>A0A217EYP5_9SPHN</name>
<dbReference type="AlphaFoldDB" id="A0A217EYP5"/>
<geneLocation type="plasmid" evidence="2">
    <name>pCME4A9II</name>
</geneLocation>
<dbReference type="Proteomes" id="UP000195807">
    <property type="component" value="Plasmid pCME4A9II"/>
</dbReference>
<evidence type="ECO:0000313" key="3">
    <source>
        <dbReference type="EMBL" id="QNE06925.1"/>
    </source>
</evidence>
<reference evidence="2 4" key="1">
    <citation type="submission" date="2017-01" db="EMBL/GenBank/DDBJ databases">
        <title>Complete genome sequence of esterase-producing bacterium Croceicoccus marinus E4A9.</title>
        <authorList>
            <person name="Wu Y.-H."/>
            <person name="Cheng H."/>
            <person name="Xu L."/>
            <person name="Huo Y.-Y."/>
            <person name="Wang C.-S."/>
            <person name="Xu X.-W."/>
        </authorList>
    </citation>
    <scope>NUCLEOTIDE SEQUENCE [LARGE SCALE GENOMIC DNA]</scope>
    <source>
        <strain evidence="2 4">E4A9</strain>
        <plasmid evidence="2">pCME4A9II</plasmid>
        <plasmid evidence="4">Plasmid pcme4a9ii</plasmid>
    </source>
</reference>
<evidence type="ECO:0000313" key="2">
    <source>
        <dbReference type="EMBL" id="ARU18247.1"/>
    </source>
</evidence>
<dbReference type="OrthoDB" id="7419852at2"/>